<proteinExistence type="predicted"/>
<reference evidence="1 2" key="1">
    <citation type="submission" date="2016-10" db="EMBL/GenBank/DDBJ databases">
        <authorList>
            <person name="de Groot N.N."/>
        </authorList>
    </citation>
    <scope>NUCLEOTIDE SEQUENCE [LARGE SCALE GENOMIC DNA]</scope>
    <source>
        <strain evidence="1 2">L14</strain>
    </source>
</reference>
<dbReference type="EMBL" id="FOJX01000001">
    <property type="protein sequence ID" value="SFA76303.1"/>
    <property type="molecule type" value="Genomic_DNA"/>
</dbReference>
<evidence type="ECO:0000313" key="2">
    <source>
        <dbReference type="Proteomes" id="UP000183843"/>
    </source>
</evidence>
<dbReference type="RefSeq" id="WP_074812800.1">
    <property type="nucleotide sequence ID" value="NZ_FOJX01000001.1"/>
</dbReference>
<protein>
    <submittedName>
        <fullName evidence="1">Uncharacterized protein</fullName>
    </submittedName>
</protein>
<evidence type="ECO:0000313" key="1">
    <source>
        <dbReference type="EMBL" id="SFA76303.1"/>
    </source>
</evidence>
<accession>A0A1I0VJV9</accession>
<gene>
    <name evidence="1" type="ORF">SAMN05216587_101661</name>
</gene>
<dbReference type="AlphaFoldDB" id="A0A1I0VJV9"/>
<name>A0A1I0VJV9_SELRU</name>
<dbReference type="Proteomes" id="UP000183843">
    <property type="component" value="Unassembled WGS sequence"/>
</dbReference>
<sequence length="70" mass="8217">MKIDSDEAIKRMQNVIEHYKKYGYMEEMMYRMAVGHCIAVIKQMAGENNDDTRQVHSIHGKRVLRANCTK</sequence>
<organism evidence="1 2">
    <name type="scientific">Selenomonas ruminantium</name>
    <dbReference type="NCBI Taxonomy" id="971"/>
    <lineage>
        <taxon>Bacteria</taxon>
        <taxon>Bacillati</taxon>
        <taxon>Bacillota</taxon>
        <taxon>Negativicutes</taxon>
        <taxon>Selenomonadales</taxon>
        <taxon>Selenomonadaceae</taxon>
        <taxon>Selenomonas</taxon>
    </lineage>
</organism>